<dbReference type="EMBL" id="BSOW01000035">
    <property type="protein sequence ID" value="GLR90563.1"/>
    <property type="molecule type" value="Genomic_DNA"/>
</dbReference>
<sequence length="81" mass="9364">MKFAPPGAEPYRTLTRVDGWFGSNPNEIPNSIAREIAAALPLSGLNENDRIRSRMMARQMAYERKKKVRIAFRRRFGLLTR</sequence>
<evidence type="ECO:0000313" key="2">
    <source>
        <dbReference type="Proteomes" id="UP001156905"/>
    </source>
</evidence>
<keyword evidence="2" id="KW-1185">Reference proteome</keyword>
<reference evidence="2" key="1">
    <citation type="journal article" date="2019" name="Int. J. Syst. Evol. Microbiol.">
        <title>The Global Catalogue of Microorganisms (GCM) 10K type strain sequencing project: providing services to taxonomists for standard genome sequencing and annotation.</title>
        <authorList>
            <consortium name="The Broad Institute Genomics Platform"/>
            <consortium name="The Broad Institute Genome Sequencing Center for Infectious Disease"/>
            <person name="Wu L."/>
            <person name="Ma J."/>
        </authorList>
    </citation>
    <scope>NUCLEOTIDE SEQUENCE [LARGE SCALE GENOMIC DNA]</scope>
    <source>
        <strain evidence="2">NBRC 102520</strain>
    </source>
</reference>
<accession>A0ABQ6BEF7</accession>
<gene>
    <name evidence="1" type="ORF">GCM10007857_72780</name>
</gene>
<dbReference type="Proteomes" id="UP001156905">
    <property type="component" value="Unassembled WGS sequence"/>
</dbReference>
<dbReference type="RefSeq" id="WP_284273517.1">
    <property type="nucleotide sequence ID" value="NZ_BSOW01000035.1"/>
</dbReference>
<proteinExistence type="predicted"/>
<protein>
    <submittedName>
        <fullName evidence="1">Uncharacterized protein</fullName>
    </submittedName>
</protein>
<comment type="caution">
    <text evidence="1">The sequence shown here is derived from an EMBL/GenBank/DDBJ whole genome shotgun (WGS) entry which is preliminary data.</text>
</comment>
<evidence type="ECO:0000313" key="1">
    <source>
        <dbReference type="EMBL" id="GLR90563.1"/>
    </source>
</evidence>
<name>A0ABQ6BEF7_9BRAD</name>
<organism evidence="1 2">
    <name type="scientific">Bradyrhizobium iriomotense</name>
    <dbReference type="NCBI Taxonomy" id="441950"/>
    <lineage>
        <taxon>Bacteria</taxon>
        <taxon>Pseudomonadati</taxon>
        <taxon>Pseudomonadota</taxon>
        <taxon>Alphaproteobacteria</taxon>
        <taxon>Hyphomicrobiales</taxon>
        <taxon>Nitrobacteraceae</taxon>
        <taxon>Bradyrhizobium</taxon>
    </lineage>
</organism>